<dbReference type="NCBIfam" id="NF010392">
    <property type="entry name" value="PRK13820.1"/>
    <property type="match status" value="1"/>
</dbReference>
<feature type="binding site" evidence="10">
    <location>
        <position position="180"/>
    </location>
    <ligand>
        <name>L-citrulline</name>
        <dbReference type="ChEBI" id="CHEBI:57743"/>
    </ligand>
</feature>
<proteinExistence type="inferred from homology"/>
<dbReference type="InterPro" id="IPR023434">
    <property type="entry name" value="Arginosuc_synth_type_1_subfam"/>
</dbReference>
<evidence type="ECO:0000256" key="10">
    <source>
        <dbReference type="HAMAP-Rule" id="MF_00005"/>
    </source>
</evidence>
<keyword evidence="9 10" id="KW-0067">ATP-binding</keyword>
<dbReference type="Gene3D" id="3.40.50.620">
    <property type="entry name" value="HUPs"/>
    <property type="match status" value="1"/>
</dbReference>
<dbReference type="CDD" id="cd01999">
    <property type="entry name" value="ASS"/>
    <property type="match status" value="1"/>
</dbReference>
<dbReference type="InterPro" id="IPR014729">
    <property type="entry name" value="Rossmann-like_a/b/a_fold"/>
</dbReference>
<feature type="binding site" evidence="10">
    <location>
        <begin position="7"/>
        <end position="15"/>
    </location>
    <ligand>
        <name>ATP</name>
        <dbReference type="ChEBI" id="CHEBI:30616"/>
    </ligand>
</feature>
<dbReference type="GO" id="GO:0004055">
    <property type="term" value="F:argininosuccinate synthase activity"/>
    <property type="evidence" value="ECO:0007669"/>
    <property type="project" value="UniProtKB-UniRule"/>
</dbReference>
<dbReference type="InterPro" id="IPR048268">
    <property type="entry name" value="Arginosuc_syn_C"/>
</dbReference>
<dbReference type="SUPFAM" id="SSF69864">
    <property type="entry name" value="Argininosuccinate synthetase, C-terminal domain"/>
    <property type="match status" value="1"/>
</dbReference>
<feature type="binding site" evidence="10">
    <location>
        <position position="117"/>
    </location>
    <ligand>
        <name>L-aspartate</name>
        <dbReference type="ChEBI" id="CHEBI:29991"/>
    </ligand>
</feature>
<evidence type="ECO:0000256" key="8">
    <source>
        <dbReference type="ARBA" id="ARBA00022741"/>
    </source>
</evidence>
<dbReference type="NCBIfam" id="NF001770">
    <property type="entry name" value="PRK00509.1"/>
    <property type="match status" value="1"/>
</dbReference>
<evidence type="ECO:0000256" key="7">
    <source>
        <dbReference type="ARBA" id="ARBA00022605"/>
    </source>
</evidence>
<keyword evidence="7 10" id="KW-0028">Amino-acid biosynthesis</keyword>
<feature type="domain" description="Arginosuccinate synthase-like N-terminal" evidence="11">
    <location>
        <begin position="3"/>
        <end position="161"/>
    </location>
</feature>
<dbReference type="GO" id="GO:0006526">
    <property type="term" value="P:L-arginine biosynthetic process"/>
    <property type="evidence" value="ECO:0007669"/>
    <property type="project" value="UniProtKB-UniRule"/>
</dbReference>
<dbReference type="Proteomes" id="UP000610373">
    <property type="component" value="Unassembled WGS sequence"/>
</dbReference>
<dbReference type="PANTHER" id="PTHR11587">
    <property type="entry name" value="ARGININOSUCCINATE SYNTHASE"/>
    <property type="match status" value="1"/>
</dbReference>
<evidence type="ECO:0000256" key="2">
    <source>
        <dbReference type="ARBA" id="ARBA00011881"/>
    </source>
</evidence>
<feature type="binding site" evidence="10">
    <location>
        <position position="85"/>
    </location>
    <ligand>
        <name>L-citrulline</name>
        <dbReference type="ChEBI" id="CHEBI:57743"/>
    </ligand>
</feature>
<dbReference type="InterPro" id="IPR048267">
    <property type="entry name" value="Arginosuc_syn_N"/>
</dbReference>
<feature type="binding site" evidence="10">
    <location>
        <position position="122"/>
    </location>
    <ligand>
        <name>L-aspartate</name>
        <dbReference type="ChEBI" id="CHEBI:29991"/>
    </ligand>
</feature>
<name>A0A811T7L6_9EURY</name>
<keyword evidence="6 10" id="KW-0436">Ligase</keyword>
<dbReference type="InterPro" id="IPR001518">
    <property type="entry name" value="Arginosuc_synth"/>
</dbReference>
<dbReference type="PROSITE" id="PS00564">
    <property type="entry name" value="ARGININOSUCCIN_SYN_1"/>
    <property type="match status" value="1"/>
</dbReference>
<evidence type="ECO:0000313" key="14">
    <source>
        <dbReference type="Proteomes" id="UP000610373"/>
    </source>
</evidence>
<comment type="caution">
    <text evidence="10">Lacks conserved residue(s) required for the propagation of feature annotation.</text>
</comment>
<comment type="similarity">
    <text evidence="10">Belongs to the argininosuccinate synthase family. Type 1 subfamily.</text>
</comment>
<comment type="subunit">
    <text evidence="2 10">Homotetramer.</text>
</comment>
<dbReference type="FunFam" id="3.40.50.620:FF:000019">
    <property type="entry name" value="Argininosuccinate synthase"/>
    <property type="match status" value="1"/>
</dbReference>
<dbReference type="SUPFAM" id="SSF52402">
    <property type="entry name" value="Adenine nucleotide alpha hydrolases-like"/>
    <property type="match status" value="1"/>
</dbReference>
<keyword evidence="5 10" id="KW-0055">Arginine biosynthesis</keyword>
<feature type="binding site" evidence="10">
    <location>
        <position position="125"/>
    </location>
    <ligand>
        <name>L-citrulline</name>
        <dbReference type="ChEBI" id="CHEBI:57743"/>
    </ligand>
</feature>
<feature type="binding site" evidence="10">
    <location>
        <position position="268"/>
    </location>
    <ligand>
        <name>L-citrulline</name>
        <dbReference type="ChEBI" id="CHEBI:57743"/>
    </ligand>
</feature>
<evidence type="ECO:0000259" key="11">
    <source>
        <dbReference type="Pfam" id="PF00764"/>
    </source>
</evidence>
<comment type="subcellular location">
    <subcellularLocation>
        <location evidence="10">Cytoplasm</location>
    </subcellularLocation>
</comment>
<dbReference type="HAMAP" id="MF_00005">
    <property type="entry name" value="Arg_succ_synth_type1"/>
    <property type="match status" value="1"/>
</dbReference>
<comment type="caution">
    <text evidence="13">The sequence shown here is derived from an EMBL/GenBank/DDBJ whole genome shotgun (WGS) entry which is preliminary data.</text>
</comment>
<evidence type="ECO:0000256" key="9">
    <source>
        <dbReference type="ARBA" id="ARBA00022840"/>
    </source>
</evidence>
<dbReference type="GO" id="GO:0005524">
    <property type="term" value="F:ATP binding"/>
    <property type="evidence" value="ECO:0007669"/>
    <property type="project" value="UniProtKB-UniRule"/>
</dbReference>
<dbReference type="GO" id="GO:0005737">
    <property type="term" value="C:cytoplasm"/>
    <property type="evidence" value="ECO:0007669"/>
    <property type="project" value="UniProtKB-SubCell"/>
</dbReference>
<dbReference type="InterPro" id="IPR024074">
    <property type="entry name" value="AS_cat/multimer_dom_body"/>
</dbReference>
<reference evidence="13" key="1">
    <citation type="submission" date="2020-10" db="EMBL/GenBank/DDBJ databases">
        <authorList>
            <person name="Hahn C.J."/>
            <person name="Laso-Perez R."/>
            <person name="Vulcano F."/>
            <person name="Vaziourakis K.-M."/>
            <person name="Stokke R."/>
            <person name="Steen I.H."/>
            <person name="Teske A."/>
            <person name="Boetius A."/>
            <person name="Liebeke M."/>
            <person name="Amann R."/>
            <person name="Knittel K."/>
        </authorList>
    </citation>
    <scope>NUCLEOTIDE SEQUENCE</scope>
    <source>
        <strain evidence="13">Gfbio:e3339647-f889-4370-9287-4fb5cb688e4c:AG392O15_GoMArc1</strain>
    </source>
</reference>
<evidence type="ECO:0000256" key="5">
    <source>
        <dbReference type="ARBA" id="ARBA00022571"/>
    </source>
</evidence>
<feature type="binding site" evidence="10">
    <location>
        <position position="115"/>
    </location>
    <ligand>
        <name>ATP</name>
        <dbReference type="ChEBI" id="CHEBI:30616"/>
    </ligand>
</feature>
<feature type="binding site" evidence="10">
    <location>
        <position position="121"/>
    </location>
    <ligand>
        <name>L-citrulline</name>
        <dbReference type="ChEBI" id="CHEBI:57743"/>
    </ligand>
</feature>
<dbReference type="PANTHER" id="PTHR11587:SF2">
    <property type="entry name" value="ARGININOSUCCINATE SYNTHASE"/>
    <property type="match status" value="1"/>
</dbReference>
<evidence type="ECO:0000313" key="13">
    <source>
        <dbReference type="EMBL" id="CAD6491680.1"/>
    </source>
</evidence>
<dbReference type="EMBL" id="CAJHIO010000007">
    <property type="protein sequence ID" value="CAD6491680.1"/>
    <property type="molecule type" value="Genomic_DNA"/>
</dbReference>
<evidence type="ECO:0000256" key="1">
    <source>
        <dbReference type="ARBA" id="ARBA00004967"/>
    </source>
</evidence>
<dbReference type="GO" id="GO:0000050">
    <property type="term" value="P:urea cycle"/>
    <property type="evidence" value="ECO:0007669"/>
    <property type="project" value="TreeGrafter"/>
</dbReference>
<evidence type="ECO:0000256" key="3">
    <source>
        <dbReference type="ARBA" id="ARBA00012286"/>
    </source>
</evidence>
<feature type="domain" description="Arginosuccinate synthase C-terminal" evidence="12">
    <location>
        <begin position="170"/>
        <end position="387"/>
    </location>
</feature>
<sequence length="392" mass="43659">MKKVVLAYSGGLDTSVCVPILRERYGYDYIITVVVDVGQPKSDIESAVARAQIISDKHITIDAKEEFVEEYVFPLIKANGSYEGYVMGTAIARPLIAKKIVEVADKEGVQALAHGCTGKGNDQLRFEAVFRSTCYDVVAPVRELELTREWEIDYAAKKDIPITVSTKKPWSMDENLWSRSIEGGLLEEPSYAVPEEIYTWTVSPLKAPDEPETVEIEFDCGVPVGVNGKRFGGLSLVEHLNVIGGKHGVGRTDMIEDRVLGLKARENYEHPAATILLTAHADLEKLVLTRAELRFKKMVDEAFSELAYMGLMDEPLYLDLNAFIDKTQERVTGTVSLRLYKGSAVPIARSSSYALYSKELASFDSTMLNQKDAEGFAMYHGFQARLYKKVMS</sequence>
<keyword evidence="4 10" id="KW-0963">Cytoplasm</keyword>
<comment type="catalytic activity">
    <reaction evidence="10">
        <text>L-citrulline + L-aspartate + ATP = 2-(N(omega)-L-arginino)succinate + AMP + diphosphate + H(+)</text>
        <dbReference type="Rhea" id="RHEA:10932"/>
        <dbReference type="ChEBI" id="CHEBI:15378"/>
        <dbReference type="ChEBI" id="CHEBI:29991"/>
        <dbReference type="ChEBI" id="CHEBI:30616"/>
        <dbReference type="ChEBI" id="CHEBI:33019"/>
        <dbReference type="ChEBI" id="CHEBI:57472"/>
        <dbReference type="ChEBI" id="CHEBI:57743"/>
        <dbReference type="ChEBI" id="CHEBI:456215"/>
        <dbReference type="EC" id="6.3.4.5"/>
    </reaction>
</comment>
<dbReference type="Pfam" id="PF20979">
    <property type="entry name" value="Arginosuc_syn_C"/>
    <property type="match status" value="1"/>
</dbReference>
<dbReference type="FunFam" id="3.90.1260.10:FF:000007">
    <property type="entry name" value="Argininosuccinate synthase"/>
    <property type="match status" value="1"/>
</dbReference>
<keyword evidence="8 10" id="KW-0547">Nucleotide-binding</keyword>
<evidence type="ECO:0000256" key="4">
    <source>
        <dbReference type="ARBA" id="ARBA00022490"/>
    </source>
</evidence>
<comment type="pathway">
    <text evidence="1 10">Amino-acid biosynthesis; L-arginine biosynthesis; L-arginine from L-ornithine and carbamoyl phosphate: step 2/3.</text>
</comment>
<dbReference type="GO" id="GO:0000053">
    <property type="term" value="P:argininosuccinate metabolic process"/>
    <property type="evidence" value="ECO:0007669"/>
    <property type="project" value="TreeGrafter"/>
</dbReference>
<accession>A0A811T7L6</accession>
<feature type="binding site" evidence="10">
    <location>
        <position position="256"/>
    </location>
    <ligand>
        <name>L-citrulline</name>
        <dbReference type="ChEBI" id="CHEBI:57743"/>
    </ligand>
</feature>
<organism evidence="13 14">
    <name type="scientific">Candidatus Argoarchaeum ethanivorans</name>
    <dbReference type="NCBI Taxonomy" id="2608793"/>
    <lineage>
        <taxon>Archaea</taxon>
        <taxon>Methanobacteriati</taxon>
        <taxon>Methanobacteriota</taxon>
        <taxon>Stenosarchaea group</taxon>
        <taxon>Methanomicrobia</taxon>
        <taxon>Methanosarcinales</taxon>
        <taxon>Methanosarcinales incertae sedis</taxon>
        <taxon>GOM Arc I cluster</taxon>
        <taxon>Candidatus Argoarchaeum</taxon>
    </lineage>
</organism>
<dbReference type="InterPro" id="IPR018223">
    <property type="entry name" value="Arginosuc_synth_CS"/>
</dbReference>
<dbReference type="EC" id="6.3.4.5" evidence="3 10"/>
<evidence type="ECO:0000259" key="12">
    <source>
        <dbReference type="Pfam" id="PF20979"/>
    </source>
</evidence>
<feature type="binding site" evidence="10">
    <location>
        <position position="171"/>
    </location>
    <ligand>
        <name>L-citrulline</name>
        <dbReference type="ChEBI" id="CHEBI:57743"/>
    </ligand>
</feature>
<evidence type="ECO:0000256" key="6">
    <source>
        <dbReference type="ARBA" id="ARBA00022598"/>
    </source>
</evidence>
<gene>
    <name evidence="10 13" type="primary">argG</name>
    <name evidence="13" type="ORF">CHKLHMKO_00180</name>
</gene>
<dbReference type="Pfam" id="PF00764">
    <property type="entry name" value="Arginosuc_synth"/>
    <property type="match status" value="1"/>
</dbReference>
<dbReference type="AlphaFoldDB" id="A0A811T7L6"/>
<dbReference type="NCBIfam" id="TIGR00032">
    <property type="entry name" value="argG"/>
    <property type="match status" value="1"/>
</dbReference>
<dbReference type="Gene3D" id="3.90.1260.10">
    <property type="entry name" value="Argininosuccinate synthetase, chain A, domain 2"/>
    <property type="match status" value="1"/>
</dbReference>
<protein>
    <recommendedName>
        <fullName evidence="3 10">Argininosuccinate synthase</fullName>
        <ecNumber evidence="3 10">6.3.4.5</ecNumber>
    </recommendedName>
    <alternativeName>
        <fullName evidence="10">Citrulline--aspartate ligase</fullName>
    </alternativeName>
</protein>
<feature type="binding site" evidence="10">
    <location>
        <position position="121"/>
    </location>
    <ligand>
        <name>L-aspartate</name>
        <dbReference type="ChEBI" id="CHEBI:29991"/>
    </ligand>
</feature>
<dbReference type="PROSITE" id="PS00565">
    <property type="entry name" value="ARGININOSUCCIN_SYN_2"/>
    <property type="match status" value="1"/>
</dbReference>
<dbReference type="UniPathway" id="UPA00068">
    <property type="reaction ID" value="UER00113"/>
</dbReference>